<gene>
    <name evidence="6" type="ORF">HWN40_12615</name>
</gene>
<dbReference type="InterPro" id="IPR002789">
    <property type="entry name" value="HerA_central"/>
</dbReference>
<keyword evidence="6" id="KW-0547">Nucleotide-binding</keyword>
<keyword evidence="6" id="KW-0067">ATP-binding</keyword>
<organism evidence="6 7">
    <name type="scientific">Methanolobus zinderi</name>
    <dbReference type="NCBI Taxonomy" id="536044"/>
    <lineage>
        <taxon>Archaea</taxon>
        <taxon>Methanobacteriati</taxon>
        <taxon>Methanobacteriota</taxon>
        <taxon>Stenosarchaea group</taxon>
        <taxon>Methanomicrobia</taxon>
        <taxon>Methanosarcinales</taxon>
        <taxon>Methanosarcinaceae</taxon>
        <taxon>Methanolobus</taxon>
    </lineage>
</organism>
<evidence type="ECO:0000313" key="7">
    <source>
        <dbReference type="Proteomes" id="UP000509594"/>
    </source>
</evidence>
<accession>A0A7D5I5K0</accession>
<evidence type="ECO:0000256" key="3">
    <source>
        <dbReference type="ARBA" id="ARBA00048954"/>
    </source>
</evidence>
<dbReference type="RefSeq" id="WP_176966063.1">
    <property type="nucleotide sequence ID" value="NZ_CP058215.1"/>
</dbReference>
<keyword evidence="7" id="KW-1185">Reference proteome</keyword>
<name>A0A7D5I5K0_9EURY</name>
<evidence type="ECO:0000313" key="6">
    <source>
        <dbReference type="EMBL" id="QLC51008.1"/>
    </source>
</evidence>
<evidence type="ECO:0000259" key="5">
    <source>
        <dbReference type="Pfam" id="PF01935"/>
    </source>
</evidence>
<dbReference type="InterPro" id="IPR027417">
    <property type="entry name" value="P-loop_NTPase"/>
</dbReference>
<protein>
    <submittedName>
        <fullName evidence="6">ATP-binding protein</fullName>
    </submittedName>
</protein>
<evidence type="ECO:0000256" key="4">
    <source>
        <dbReference type="ARBA" id="ARBA00048988"/>
    </source>
</evidence>
<proteinExistence type="inferred from homology"/>
<comment type="catalytic activity">
    <reaction evidence="4">
        <text>ATP + H2O = ADP + phosphate + H(+)</text>
        <dbReference type="Rhea" id="RHEA:13065"/>
        <dbReference type="ChEBI" id="CHEBI:15377"/>
        <dbReference type="ChEBI" id="CHEBI:15378"/>
        <dbReference type="ChEBI" id="CHEBI:30616"/>
        <dbReference type="ChEBI" id="CHEBI:43474"/>
        <dbReference type="ChEBI" id="CHEBI:456216"/>
        <dbReference type="EC" id="5.6.2.4"/>
    </reaction>
</comment>
<dbReference type="AlphaFoldDB" id="A0A7D5I5K0"/>
<comment type="catalytic activity">
    <reaction evidence="2">
        <text>Couples ATP hydrolysis with the unwinding of duplex DNA by translocating in the 3'-5' direction.</text>
        <dbReference type="EC" id="5.6.2.4"/>
    </reaction>
</comment>
<dbReference type="PANTHER" id="PTHR42957:SF1">
    <property type="entry name" value="HELICASE MJ1565-RELATED"/>
    <property type="match status" value="1"/>
</dbReference>
<reference evidence="6 7" key="1">
    <citation type="submission" date="2020-06" db="EMBL/GenBank/DDBJ databases">
        <title>Methanolobus halotolerans sp. nov., isolated from a saline lake Tus in Siberia.</title>
        <authorList>
            <person name="Shen Y."/>
            <person name="Chen S.-C."/>
            <person name="Lai M.-C."/>
            <person name="Huang H.-H."/>
            <person name="Chiu H.-H."/>
            <person name="Tang S.-L."/>
            <person name="Rogozin D.Y."/>
            <person name="Degermendzhy A.G."/>
        </authorList>
    </citation>
    <scope>NUCLEOTIDE SEQUENCE [LARGE SCALE GENOMIC DNA]</scope>
    <source>
        <strain evidence="6 7">DSM 21339</strain>
    </source>
</reference>
<dbReference type="GeneID" id="55822532"/>
<evidence type="ECO:0000256" key="1">
    <source>
        <dbReference type="ARBA" id="ARBA00007816"/>
    </source>
</evidence>
<dbReference type="KEGG" id="mzi:HWN40_12615"/>
<dbReference type="Gene3D" id="3.40.50.300">
    <property type="entry name" value="P-loop containing nucleotide triphosphate hydrolases"/>
    <property type="match status" value="2"/>
</dbReference>
<dbReference type="OrthoDB" id="107033at2157"/>
<evidence type="ECO:0000256" key="2">
    <source>
        <dbReference type="ARBA" id="ARBA00034617"/>
    </source>
</evidence>
<comment type="similarity">
    <text evidence="1">Belongs to the HerA family.</text>
</comment>
<sequence>MENTSEIFCAGVSEKQYILGGDGRSDKALLHLGRYLALDRSSGADVKLDVQRPHAVLIGGKRGYGKSYTMAVLIEELLMLPDEAKTNLASIVIDTMGIFWTFSRENVVQADSLSDWDLEASGFNAEIYVPAGSEEEYRKRNISVKPMSIPLSQVDAYQWCELFGLDPVSSTGVLIVRVIEALRESSSDFSFEDILDNILEDERSDIVSRSAAENYFRTAMSWGIFAGNGMDISDIVAGGTLSVIDVSTIKNDSVRSAVVGFLARDIYHRRLESRRAHERMLMGEEITEKGIPIVWMFIDEAHQFVPAKGNTLSSDVLLNEWLRQGRQPGLSLVLATQRPSSLHRDVLSQSDVVICHRLTSQDDILALESVKPTYMSENFGDSIKKMGTERGIALVVDDNTESTHVIRIRPRMSWHGGDEQLLHRP</sequence>
<comment type="catalytic activity">
    <reaction evidence="3">
        <text>ATP + H2O = ADP + phosphate + H(+)</text>
        <dbReference type="Rhea" id="RHEA:13065"/>
        <dbReference type="ChEBI" id="CHEBI:15377"/>
        <dbReference type="ChEBI" id="CHEBI:15378"/>
        <dbReference type="ChEBI" id="CHEBI:30616"/>
        <dbReference type="ChEBI" id="CHEBI:43474"/>
        <dbReference type="ChEBI" id="CHEBI:456216"/>
        <dbReference type="EC" id="5.6.2.3"/>
    </reaction>
</comment>
<dbReference type="GO" id="GO:0005524">
    <property type="term" value="F:ATP binding"/>
    <property type="evidence" value="ECO:0007669"/>
    <property type="project" value="UniProtKB-KW"/>
</dbReference>
<dbReference type="PANTHER" id="PTHR42957">
    <property type="entry name" value="HELICASE MJ1565-RELATED"/>
    <property type="match status" value="1"/>
</dbReference>
<dbReference type="Proteomes" id="UP000509594">
    <property type="component" value="Chromosome"/>
</dbReference>
<dbReference type="GO" id="GO:0043138">
    <property type="term" value="F:3'-5' DNA helicase activity"/>
    <property type="evidence" value="ECO:0007669"/>
    <property type="project" value="UniProtKB-EC"/>
</dbReference>
<dbReference type="EMBL" id="CP058215">
    <property type="protein sequence ID" value="QLC51008.1"/>
    <property type="molecule type" value="Genomic_DNA"/>
</dbReference>
<dbReference type="SUPFAM" id="SSF52540">
    <property type="entry name" value="P-loop containing nucleoside triphosphate hydrolases"/>
    <property type="match status" value="1"/>
</dbReference>
<dbReference type="GO" id="GO:0043139">
    <property type="term" value="F:5'-3' DNA helicase activity"/>
    <property type="evidence" value="ECO:0007669"/>
    <property type="project" value="UniProtKB-EC"/>
</dbReference>
<dbReference type="InterPro" id="IPR008571">
    <property type="entry name" value="HerA-like"/>
</dbReference>
<dbReference type="Pfam" id="PF01935">
    <property type="entry name" value="DUF87"/>
    <property type="match status" value="1"/>
</dbReference>
<feature type="domain" description="Helicase HerA central" evidence="5">
    <location>
        <begin position="31"/>
        <end position="266"/>
    </location>
</feature>